<dbReference type="InParanoid" id="A0A0D2HZX4"/>
<evidence type="ECO:0000313" key="8">
    <source>
        <dbReference type="EMBL" id="KIX15843.1"/>
    </source>
</evidence>
<feature type="binding site" evidence="7">
    <location>
        <position position="122"/>
    </location>
    <ligand>
        <name>substrate</name>
    </ligand>
</feature>
<dbReference type="EMBL" id="AZAC01000001">
    <property type="protein sequence ID" value="KIX15843.1"/>
    <property type="molecule type" value="Genomic_DNA"/>
</dbReference>
<evidence type="ECO:0000256" key="3">
    <source>
        <dbReference type="ARBA" id="ARBA00022857"/>
    </source>
</evidence>
<keyword evidence="9" id="KW-1185">Reference proteome</keyword>
<dbReference type="Gene3D" id="3.40.718.10">
    <property type="entry name" value="Isopropylmalate Dehydrogenase"/>
    <property type="match status" value="1"/>
</dbReference>
<comment type="similarity">
    <text evidence="7">Belongs to the PdxA family.</text>
</comment>
<dbReference type="GO" id="GO:0050570">
    <property type="term" value="F:4-hydroxythreonine-4-phosphate dehydrogenase activity"/>
    <property type="evidence" value="ECO:0007669"/>
    <property type="project" value="UniProtKB-UniRule"/>
</dbReference>
<dbReference type="GO" id="GO:0051287">
    <property type="term" value="F:NAD binding"/>
    <property type="evidence" value="ECO:0007669"/>
    <property type="project" value="InterPro"/>
</dbReference>
<evidence type="ECO:0000256" key="6">
    <source>
        <dbReference type="ARBA" id="ARBA00023096"/>
    </source>
</evidence>
<organism evidence="8 9">
    <name type="scientific">Dethiosulfatarculus sandiegensis</name>
    <dbReference type="NCBI Taxonomy" id="1429043"/>
    <lineage>
        <taxon>Bacteria</taxon>
        <taxon>Pseudomonadati</taxon>
        <taxon>Thermodesulfobacteriota</taxon>
        <taxon>Desulfarculia</taxon>
        <taxon>Desulfarculales</taxon>
        <taxon>Desulfarculaceae</taxon>
        <taxon>Dethiosulfatarculus</taxon>
    </lineage>
</organism>
<feature type="binding site" evidence="7">
    <location>
        <position position="268"/>
    </location>
    <ligand>
        <name>substrate</name>
    </ligand>
</feature>
<dbReference type="FunCoup" id="A0A0D2HZX4">
    <property type="interactions" value="299"/>
</dbReference>
<dbReference type="GO" id="GO:0008615">
    <property type="term" value="P:pyridoxine biosynthetic process"/>
    <property type="evidence" value="ECO:0007669"/>
    <property type="project" value="UniProtKB-UniRule"/>
</dbReference>
<feature type="binding site" evidence="7">
    <location>
        <position position="121"/>
    </location>
    <ligand>
        <name>substrate</name>
    </ligand>
</feature>
<dbReference type="GO" id="GO:0005737">
    <property type="term" value="C:cytoplasm"/>
    <property type="evidence" value="ECO:0007669"/>
    <property type="project" value="UniProtKB-SubCell"/>
</dbReference>
<comment type="catalytic activity">
    <reaction evidence="7">
        <text>4-(phosphooxy)-L-threonine + NAD(+) = 3-amino-2-oxopropyl phosphate + CO2 + NADH</text>
        <dbReference type="Rhea" id="RHEA:32275"/>
        <dbReference type="ChEBI" id="CHEBI:16526"/>
        <dbReference type="ChEBI" id="CHEBI:57279"/>
        <dbReference type="ChEBI" id="CHEBI:57540"/>
        <dbReference type="ChEBI" id="CHEBI:57945"/>
        <dbReference type="ChEBI" id="CHEBI:58452"/>
        <dbReference type="EC" id="1.1.1.262"/>
    </reaction>
</comment>
<comment type="cofactor">
    <cofactor evidence="7">
        <name>a divalent metal cation</name>
        <dbReference type="ChEBI" id="CHEBI:60240"/>
    </cofactor>
    <text evidence="7">Binds 1 divalent metal cation per subunit.</text>
</comment>
<dbReference type="PATRIC" id="fig|1429043.3.peg.122"/>
<feature type="binding site" evidence="7">
    <location>
        <position position="277"/>
    </location>
    <ligand>
        <name>substrate</name>
    </ligand>
</feature>
<evidence type="ECO:0000256" key="1">
    <source>
        <dbReference type="ARBA" id="ARBA00022490"/>
    </source>
</evidence>
<dbReference type="STRING" id="1429043.X474_00595"/>
<keyword evidence="5 7" id="KW-0520">NAD</keyword>
<dbReference type="GO" id="GO:0042823">
    <property type="term" value="P:pyridoxal phosphate biosynthetic process"/>
    <property type="evidence" value="ECO:0007669"/>
    <property type="project" value="UniProtKB-UniRule"/>
</dbReference>
<comment type="miscellaneous">
    <text evidence="7">The active site is located at the dimer interface.</text>
</comment>
<feature type="binding site" evidence="7">
    <location>
        <position position="251"/>
    </location>
    <ligand>
        <name>a divalent metal cation</name>
        <dbReference type="ChEBI" id="CHEBI:60240"/>
        <note>ligand shared between dimeric partners</note>
    </ligand>
</feature>
<keyword evidence="2 7" id="KW-0479">Metal-binding</keyword>
<dbReference type="PANTHER" id="PTHR30004">
    <property type="entry name" value="4-HYDROXYTHREONINE-4-PHOSPHATE DEHYDROGENASE"/>
    <property type="match status" value="1"/>
</dbReference>
<feature type="binding site" evidence="7">
    <location>
        <position position="259"/>
    </location>
    <ligand>
        <name>substrate</name>
    </ligand>
</feature>
<dbReference type="InterPro" id="IPR005255">
    <property type="entry name" value="PdxA_fam"/>
</dbReference>
<dbReference type="Pfam" id="PF04166">
    <property type="entry name" value="PdxA"/>
    <property type="match status" value="1"/>
</dbReference>
<dbReference type="AlphaFoldDB" id="A0A0D2HZX4"/>
<dbReference type="RefSeq" id="WP_082464059.1">
    <property type="nucleotide sequence ID" value="NZ_AZAC01000001.1"/>
</dbReference>
<dbReference type="InterPro" id="IPR037510">
    <property type="entry name" value="PdxA"/>
</dbReference>
<keyword evidence="1 7" id="KW-0963">Cytoplasm</keyword>
<dbReference type="EC" id="1.1.1.262" evidence="7"/>
<protein>
    <recommendedName>
        <fullName evidence="7">4-hydroxythreonine-4-phosphate dehydrogenase</fullName>
        <ecNumber evidence="7">1.1.1.262</ecNumber>
    </recommendedName>
    <alternativeName>
        <fullName evidence="7">4-(phosphohydroxy)-L-threonine dehydrogenase</fullName>
    </alternativeName>
</protein>
<comment type="caution">
    <text evidence="8">The sequence shown here is derived from an EMBL/GenBank/DDBJ whole genome shotgun (WGS) entry which is preliminary data.</text>
</comment>
<dbReference type="Proteomes" id="UP000032233">
    <property type="component" value="Unassembled WGS sequence"/>
</dbReference>
<dbReference type="SUPFAM" id="SSF53659">
    <property type="entry name" value="Isocitrate/Isopropylmalate dehydrogenase-like"/>
    <property type="match status" value="1"/>
</dbReference>
<sequence length="316" mass="33484">MKPTIALTLGDPAGVGPEIVARICHDEEVRAACRLLVIGRSMLLSAGALACNLPEPEVDMVEAGQGAEIKPGLPSAASGRQAGAFIEKACELCLNGQAQAMVTAPISKEALQKGGYADTGHTTMLARLTGVKRPVMMLAGSHLKVIPVTVHVAIKDVPGLLTRELIIETAQVAMADIIKFFGIKNPRLAVAALNPHAGEQGLFGDEESRVIEPAVQYLREKGINAQGPFSPDTVFFRASKGEFDFVLCMYHDQGLIPMKLLNFYDGVNVTLGLPLIRTSVDHGTAYDIAGTGKARADSLKSAVMLAAKMAKKAFPD</sequence>
<accession>A0A0D2HZX4</accession>
<dbReference type="HAMAP" id="MF_00536">
    <property type="entry name" value="PdxA"/>
    <property type="match status" value="1"/>
</dbReference>
<dbReference type="NCBIfam" id="TIGR00557">
    <property type="entry name" value="pdxA"/>
    <property type="match status" value="1"/>
</dbReference>
<comment type="subcellular location">
    <subcellularLocation>
        <location evidence="7">Cytoplasm</location>
    </subcellularLocation>
</comment>
<evidence type="ECO:0000256" key="5">
    <source>
        <dbReference type="ARBA" id="ARBA00023027"/>
    </source>
</evidence>
<proteinExistence type="inferred from homology"/>
<keyword evidence="3 7" id="KW-0521">NADP</keyword>
<evidence type="ECO:0000256" key="2">
    <source>
        <dbReference type="ARBA" id="ARBA00022723"/>
    </source>
</evidence>
<reference evidence="8 9" key="1">
    <citation type="submission" date="2013-11" db="EMBL/GenBank/DDBJ databases">
        <title>Metagenomic analysis of a methanogenic consortium involved in long chain n-alkane degradation.</title>
        <authorList>
            <person name="Davidova I.A."/>
            <person name="Callaghan A.V."/>
            <person name="Wawrik B."/>
            <person name="Pruitt S."/>
            <person name="Marks C."/>
            <person name="Duncan K.E."/>
            <person name="Suflita J.M."/>
        </authorList>
    </citation>
    <scope>NUCLEOTIDE SEQUENCE [LARGE SCALE GENOMIC DNA]</scope>
    <source>
        <strain evidence="8 9">SPR</strain>
    </source>
</reference>
<feature type="binding site" evidence="7">
    <location>
        <position position="151"/>
    </location>
    <ligand>
        <name>a divalent metal cation</name>
        <dbReference type="ChEBI" id="CHEBI:60240"/>
        <note>ligand shared between dimeric partners</note>
    </ligand>
</feature>
<evidence type="ECO:0000256" key="4">
    <source>
        <dbReference type="ARBA" id="ARBA00023002"/>
    </source>
</evidence>
<keyword evidence="4 7" id="KW-0560">Oxidoreductase</keyword>
<dbReference type="UniPathway" id="UPA00244">
    <property type="reaction ID" value="UER00312"/>
</dbReference>
<dbReference type="PANTHER" id="PTHR30004:SF6">
    <property type="entry name" value="D-THREONATE 4-PHOSPHATE DEHYDROGENASE"/>
    <property type="match status" value="1"/>
</dbReference>
<evidence type="ECO:0000256" key="7">
    <source>
        <dbReference type="HAMAP-Rule" id="MF_00536"/>
    </source>
</evidence>
<comment type="pathway">
    <text evidence="7">Cofactor biosynthesis; pyridoxine 5'-phosphate biosynthesis; pyridoxine 5'-phosphate from D-erythrose 4-phosphate: step 4/5.</text>
</comment>
<comment type="subunit">
    <text evidence="7">Homodimer.</text>
</comment>
<feature type="binding site" evidence="7">
    <location>
        <position position="196"/>
    </location>
    <ligand>
        <name>a divalent metal cation</name>
        <dbReference type="ChEBI" id="CHEBI:60240"/>
        <note>ligand shared between dimeric partners</note>
    </ligand>
</feature>
<comment type="function">
    <text evidence="7">Catalyzes the NAD(P)-dependent oxidation of 4-(phosphooxy)-L-threonine (HTP) into 2-amino-3-oxo-4-(phosphooxy)butyric acid which spontaneously decarboxylates to form 3-amino-2-oxopropyl phosphate (AHAP).</text>
</comment>
<evidence type="ECO:0000313" key="9">
    <source>
        <dbReference type="Proteomes" id="UP000032233"/>
    </source>
</evidence>
<name>A0A0D2HZX4_9BACT</name>
<dbReference type="GO" id="GO:0046872">
    <property type="term" value="F:metal ion binding"/>
    <property type="evidence" value="ECO:0007669"/>
    <property type="project" value="UniProtKB-UniRule"/>
</dbReference>
<gene>
    <name evidence="7" type="primary">pdxA</name>
    <name evidence="8" type="ORF">X474_00595</name>
</gene>
<keyword evidence="6 7" id="KW-0664">Pyridoxine biosynthesis</keyword>